<dbReference type="PANTHER" id="PTHR21098:SF0">
    <property type="entry name" value="RIBOFLAVIN SYNTHASE"/>
    <property type="match status" value="1"/>
</dbReference>
<evidence type="ECO:0000256" key="10">
    <source>
        <dbReference type="NCBIfam" id="TIGR00187"/>
    </source>
</evidence>
<feature type="domain" description="Lumazine-binding" evidence="12">
    <location>
        <begin position="97"/>
        <end position="193"/>
    </location>
</feature>
<dbReference type="PROSITE" id="PS51177">
    <property type="entry name" value="LUMAZINE_BIND"/>
    <property type="match status" value="2"/>
</dbReference>
<comment type="catalytic activity">
    <reaction evidence="1">
        <text>2 6,7-dimethyl-8-(1-D-ribityl)lumazine + H(+) = 5-amino-6-(D-ribitylamino)uracil + riboflavin</text>
        <dbReference type="Rhea" id="RHEA:20772"/>
        <dbReference type="ChEBI" id="CHEBI:15378"/>
        <dbReference type="ChEBI" id="CHEBI:15934"/>
        <dbReference type="ChEBI" id="CHEBI:57986"/>
        <dbReference type="ChEBI" id="CHEBI:58201"/>
        <dbReference type="EC" id="2.5.1.9"/>
    </reaction>
</comment>
<dbReference type="Gene3D" id="2.40.30.20">
    <property type="match status" value="2"/>
</dbReference>
<dbReference type="RefSeq" id="WP_006927939.1">
    <property type="nucleotide sequence ID" value="NZ_CM001402.1"/>
</dbReference>
<evidence type="ECO:0000256" key="5">
    <source>
        <dbReference type="ARBA" id="ARBA00012827"/>
    </source>
</evidence>
<dbReference type="eggNOG" id="COG0307">
    <property type="taxonomic scope" value="Bacteria"/>
</dbReference>
<gene>
    <name evidence="13" type="ORF">Cabys_3877</name>
    <name evidence="14" type="ORF">Calab_1250</name>
</gene>
<feature type="domain" description="Lumazine-binding" evidence="12">
    <location>
        <begin position="1"/>
        <end position="96"/>
    </location>
</feature>
<evidence type="ECO:0000256" key="2">
    <source>
        <dbReference type="ARBA" id="ARBA00002803"/>
    </source>
</evidence>
<dbReference type="KEGG" id="caby:Cabys_3877"/>
<evidence type="ECO:0000256" key="8">
    <source>
        <dbReference type="ARBA" id="ARBA00022679"/>
    </source>
</evidence>
<reference evidence="14 15" key="1">
    <citation type="submission" date="2011-09" db="EMBL/GenBank/DDBJ databases">
        <title>The permanent draft genome of Caldithrix abyssi DSM 13497.</title>
        <authorList>
            <consortium name="US DOE Joint Genome Institute (JGI-PGF)"/>
            <person name="Lucas S."/>
            <person name="Han J."/>
            <person name="Lapidus A."/>
            <person name="Bruce D."/>
            <person name="Goodwin L."/>
            <person name="Pitluck S."/>
            <person name="Peters L."/>
            <person name="Kyrpides N."/>
            <person name="Mavromatis K."/>
            <person name="Ivanova N."/>
            <person name="Mikhailova N."/>
            <person name="Chertkov O."/>
            <person name="Detter J.C."/>
            <person name="Tapia R."/>
            <person name="Han C."/>
            <person name="Land M."/>
            <person name="Hauser L."/>
            <person name="Markowitz V."/>
            <person name="Cheng J.-F."/>
            <person name="Hugenholtz P."/>
            <person name="Woyke T."/>
            <person name="Wu D."/>
            <person name="Spring S."/>
            <person name="Brambilla E."/>
            <person name="Klenk H.-P."/>
            <person name="Eisen J.A."/>
        </authorList>
    </citation>
    <scope>NUCLEOTIDE SEQUENCE [LARGE SCALE GENOMIC DNA]</scope>
    <source>
        <strain evidence="14 15">DSM 13497</strain>
    </source>
</reference>
<dbReference type="PIRSF" id="PIRSF000498">
    <property type="entry name" value="Riboflavin_syn_A"/>
    <property type="match status" value="1"/>
</dbReference>
<feature type="repeat" description="Lumazine-binding" evidence="11">
    <location>
        <begin position="97"/>
        <end position="193"/>
    </location>
</feature>
<reference evidence="13 16" key="2">
    <citation type="submission" date="2016-11" db="EMBL/GenBank/DDBJ databases">
        <title>Genomic analysis of Caldithrix abyssi and proposal of a novel bacterial phylum Caldithrichaeota.</title>
        <authorList>
            <person name="Kublanov I."/>
            <person name="Sigalova O."/>
            <person name="Gavrilov S."/>
            <person name="Lebedinsky A."/>
            <person name="Ivanova N."/>
            <person name="Daum C."/>
            <person name="Reddy T."/>
            <person name="Klenk H.P."/>
            <person name="Goker M."/>
            <person name="Reva O."/>
            <person name="Miroshnichenko M."/>
            <person name="Kyprides N."/>
            <person name="Woyke T."/>
            <person name="Gelfand M."/>
        </authorList>
    </citation>
    <scope>NUCLEOTIDE SEQUENCE [LARGE SCALE GENOMIC DNA]</scope>
    <source>
        <strain evidence="13 16">LF13</strain>
    </source>
</reference>
<evidence type="ECO:0000313" key="16">
    <source>
        <dbReference type="Proteomes" id="UP000183868"/>
    </source>
</evidence>
<dbReference type="InterPro" id="IPR023366">
    <property type="entry name" value="ATP_synth_asu-like_sf"/>
</dbReference>
<dbReference type="SUPFAM" id="SSF63380">
    <property type="entry name" value="Riboflavin synthase domain-like"/>
    <property type="match status" value="2"/>
</dbReference>
<proteinExistence type="predicted"/>
<sequence length="215" mass="23781">MFTGLIEEVGTLTHSRSINGGKRLLVSAQKILDGTRVDDSIAVNGVCLTVTELTDGGFWVDAVGETLNKTTIKNWRLGEKVNLERALRLSDRLGGHLVQGHVNAVGRTTRLEKMGENYWWEVEVPQTLVKYVIAEGSIALDGISLTVARLNGNRVGLSIIPHTYRHTALRFHQVGAMVNIEVDVIARYVERLLQFDNKNGGTGGLSEDWLKRMGF</sequence>
<dbReference type="GO" id="GO:0009231">
    <property type="term" value="P:riboflavin biosynthetic process"/>
    <property type="evidence" value="ECO:0007669"/>
    <property type="project" value="UniProtKB-KW"/>
</dbReference>
<evidence type="ECO:0000313" key="13">
    <source>
        <dbReference type="EMBL" id="APF20622.1"/>
    </source>
</evidence>
<dbReference type="FunFam" id="2.40.30.20:FF:000004">
    <property type="entry name" value="Riboflavin synthase, alpha subunit"/>
    <property type="match status" value="1"/>
</dbReference>
<evidence type="ECO:0000259" key="12">
    <source>
        <dbReference type="PROSITE" id="PS51177"/>
    </source>
</evidence>
<keyword evidence="15" id="KW-1185">Reference proteome</keyword>
<evidence type="ECO:0000313" key="15">
    <source>
        <dbReference type="Proteomes" id="UP000004671"/>
    </source>
</evidence>
<dbReference type="PANTHER" id="PTHR21098">
    <property type="entry name" value="RIBOFLAVIN SYNTHASE ALPHA CHAIN"/>
    <property type="match status" value="1"/>
</dbReference>
<dbReference type="GO" id="GO:0004746">
    <property type="term" value="F:riboflavin synthase activity"/>
    <property type="evidence" value="ECO:0007669"/>
    <property type="project" value="UniProtKB-UniRule"/>
</dbReference>
<evidence type="ECO:0000256" key="9">
    <source>
        <dbReference type="ARBA" id="ARBA00022737"/>
    </source>
</evidence>
<evidence type="ECO:0000256" key="11">
    <source>
        <dbReference type="PROSITE-ProRule" id="PRU00524"/>
    </source>
</evidence>
<dbReference type="CDD" id="cd00402">
    <property type="entry name" value="Riboflavin_synthase_like"/>
    <property type="match status" value="1"/>
</dbReference>
<dbReference type="FunCoup" id="H1XY01">
    <property type="interactions" value="517"/>
</dbReference>
<dbReference type="Proteomes" id="UP000004671">
    <property type="component" value="Chromosome"/>
</dbReference>
<organism evidence="14 15">
    <name type="scientific">Caldithrix abyssi DSM 13497</name>
    <dbReference type="NCBI Taxonomy" id="880073"/>
    <lineage>
        <taxon>Bacteria</taxon>
        <taxon>Pseudomonadati</taxon>
        <taxon>Calditrichota</taxon>
        <taxon>Calditrichia</taxon>
        <taxon>Calditrichales</taxon>
        <taxon>Calditrichaceae</taxon>
        <taxon>Caldithrix</taxon>
    </lineage>
</organism>
<dbReference type="Pfam" id="PF00677">
    <property type="entry name" value="Lum_binding"/>
    <property type="match status" value="2"/>
</dbReference>
<dbReference type="STRING" id="880073.Cabys_3877"/>
<accession>H1XY01</accession>
<evidence type="ECO:0000256" key="6">
    <source>
        <dbReference type="ARBA" id="ARBA00013950"/>
    </source>
</evidence>
<evidence type="ECO:0000256" key="1">
    <source>
        <dbReference type="ARBA" id="ARBA00000968"/>
    </source>
</evidence>
<dbReference type="EMBL" id="CM001402">
    <property type="protein sequence ID" value="EHO40876.1"/>
    <property type="molecule type" value="Genomic_DNA"/>
</dbReference>
<dbReference type="OrthoDB" id="9788537at2"/>
<evidence type="ECO:0000256" key="3">
    <source>
        <dbReference type="ARBA" id="ARBA00004887"/>
    </source>
</evidence>
<dbReference type="EMBL" id="CP018099">
    <property type="protein sequence ID" value="APF20622.1"/>
    <property type="molecule type" value="Genomic_DNA"/>
</dbReference>
<evidence type="ECO:0000256" key="4">
    <source>
        <dbReference type="ARBA" id="ARBA00011233"/>
    </source>
</evidence>
<dbReference type="NCBIfam" id="NF006767">
    <property type="entry name" value="PRK09289.1"/>
    <property type="match status" value="1"/>
</dbReference>
<dbReference type="AlphaFoldDB" id="H1XY01"/>
<comment type="subunit">
    <text evidence="4">Homotrimer.</text>
</comment>
<dbReference type="FunFam" id="2.40.30.20:FF:000003">
    <property type="entry name" value="Riboflavin synthase, alpha subunit"/>
    <property type="match status" value="1"/>
</dbReference>
<protein>
    <recommendedName>
        <fullName evidence="6 10">Riboflavin synthase</fullName>
        <ecNumber evidence="5 10">2.5.1.9</ecNumber>
    </recommendedName>
</protein>
<name>H1XY01_CALAY</name>
<evidence type="ECO:0000313" key="14">
    <source>
        <dbReference type="EMBL" id="EHO40876.1"/>
    </source>
</evidence>
<comment type="function">
    <text evidence="2">Catalyzes the dismutation of two molecules of 6,7-dimethyl-8-ribityllumazine, resulting in the formation of riboflavin and 5-amino-6-(D-ribitylamino)uracil.</text>
</comment>
<dbReference type="InterPro" id="IPR017938">
    <property type="entry name" value="Riboflavin_synthase-like_b-brl"/>
</dbReference>
<keyword evidence="7" id="KW-0686">Riboflavin biosynthesis</keyword>
<feature type="repeat" description="Lumazine-binding" evidence="11">
    <location>
        <begin position="1"/>
        <end position="96"/>
    </location>
</feature>
<evidence type="ECO:0000256" key="7">
    <source>
        <dbReference type="ARBA" id="ARBA00022619"/>
    </source>
</evidence>
<dbReference type="PaxDb" id="880073-Calab_1250"/>
<dbReference type="Proteomes" id="UP000183868">
    <property type="component" value="Chromosome"/>
</dbReference>
<dbReference type="EC" id="2.5.1.9" evidence="5 10"/>
<keyword evidence="9" id="KW-0677">Repeat</keyword>
<dbReference type="InterPro" id="IPR026017">
    <property type="entry name" value="Lumazine-bd_dom"/>
</dbReference>
<comment type="pathway">
    <text evidence="3">Cofactor biosynthesis; riboflavin biosynthesis; riboflavin from 2-hydroxy-3-oxobutyl phosphate and 5-amino-6-(D-ribitylamino)uracil: step 2/2.</text>
</comment>
<dbReference type="HOGENOM" id="CLU_034388_2_0_0"/>
<keyword evidence="8" id="KW-0808">Transferase</keyword>
<dbReference type="InterPro" id="IPR001783">
    <property type="entry name" value="Lumazine-bd"/>
</dbReference>
<dbReference type="NCBIfam" id="TIGR00187">
    <property type="entry name" value="ribE"/>
    <property type="match status" value="1"/>
</dbReference>